<keyword evidence="3" id="KW-0067">ATP-binding</keyword>
<keyword evidence="3" id="KW-0547">Nucleotide-binding</keyword>
<dbReference type="InterPro" id="IPR003594">
    <property type="entry name" value="HATPase_dom"/>
</dbReference>
<keyword evidence="1" id="KW-0418">Kinase</keyword>
<reference evidence="4" key="1">
    <citation type="journal article" date="2019" name="Int. J. Syst. Evol. Microbiol.">
        <title>The Global Catalogue of Microorganisms (GCM) 10K type strain sequencing project: providing services to taxonomists for standard genome sequencing and annotation.</title>
        <authorList>
            <consortium name="The Broad Institute Genomics Platform"/>
            <consortium name="The Broad Institute Genome Sequencing Center for Infectious Disease"/>
            <person name="Wu L."/>
            <person name="Ma J."/>
        </authorList>
    </citation>
    <scope>NUCLEOTIDE SEQUENCE [LARGE SCALE GENOMIC DNA]</scope>
    <source>
        <strain evidence="4">JCM 30346</strain>
    </source>
</reference>
<organism evidence="3 4">
    <name type="scientific">Sphaerisporangium aureirubrum</name>
    <dbReference type="NCBI Taxonomy" id="1544736"/>
    <lineage>
        <taxon>Bacteria</taxon>
        <taxon>Bacillati</taxon>
        <taxon>Actinomycetota</taxon>
        <taxon>Actinomycetes</taxon>
        <taxon>Streptosporangiales</taxon>
        <taxon>Streptosporangiaceae</taxon>
        <taxon>Sphaerisporangium</taxon>
    </lineage>
</organism>
<dbReference type="InterPro" id="IPR050267">
    <property type="entry name" value="Anti-sigma-factor_SerPK"/>
</dbReference>
<dbReference type="SUPFAM" id="SSF55874">
    <property type="entry name" value="ATPase domain of HSP90 chaperone/DNA topoisomerase II/histidine kinase"/>
    <property type="match status" value="1"/>
</dbReference>
<evidence type="ECO:0000259" key="2">
    <source>
        <dbReference type="Pfam" id="PF13581"/>
    </source>
</evidence>
<evidence type="ECO:0000313" key="3">
    <source>
        <dbReference type="EMBL" id="MFC6081853.1"/>
    </source>
</evidence>
<keyword evidence="1" id="KW-0808">Transferase</keyword>
<accession>A0ABW1NEX4</accession>
<keyword evidence="4" id="KW-1185">Reference proteome</keyword>
<dbReference type="EMBL" id="JBHSRF010000012">
    <property type="protein sequence ID" value="MFC6081853.1"/>
    <property type="molecule type" value="Genomic_DNA"/>
</dbReference>
<protein>
    <submittedName>
        <fullName evidence="3">ATP-binding protein</fullName>
    </submittedName>
</protein>
<dbReference type="PANTHER" id="PTHR35526:SF3">
    <property type="entry name" value="ANTI-SIGMA-F FACTOR RSBW"/>
    <property type="match status" value="1"/>
</dbReference>
<dbReference type="PANTHER" id="PTHR35526">
    <property type="entry name" value="ANTI-SIGMA-F FACTOR RSBW-RELATED"/>
    <property type="match status" value="1"/>
</dbReference>
<dbReference type="Proteomes" id="UP001596137">
    <property type="component" value="Unassembled WGS sequence"/>
</dbReference>
<dbReference type="Gene3D" id="3.30.565.10">
    <property type="entry name" value="Histidine kinase-like ATPase, C-terminal domain"/>
    <property type="match status" value="1"/>
</dbReference>
<feature type="domain" description="Histidine kinase/HSP90-like ATPase" evidence="2">
    <location>
        <begin position="18"/>
        <end position="130"/>
    </location>
</feature>
<dbReference type="Pfam" id="PF13581">
    <property type="entry name" value="HATPase_c_2"/>
    <property type="match status" value="1"/>
</dbReference>
<proteinExistence type="predicted"/>
<name>A0ABW1NEX4_9ACTN</name>
<evidence type="ECO:0000313" key="4">
    <source>
        <dbReference type="Proteomes" id="UP001596137"/>
    </source>
</evidence>
<comment type="caution">
    <text evidence="3">The sequence shown here is derived from an EMBL/GenBank/DDBJ whole genome shotgun (WGS) entry which is preliminary data.</text>
</comment>
<keyword evidence="1" id="KW-0723">Serine/threonine-protein kinase</keyword>
<dbReference type="InterPro" id="IPR036890">
    <property type="entry name" value="HATPase_C_sf"/>
</dbReference>
<dbReference type="CDD" id="cd16936">
    <property type="entry name" value="HATPase_RsbW-like"/>
    <property type="match status" value="1"/>
</dbReference>
<dbReference type="RefSeq" id="WP_380750653.1">
    <property type="nucleotide sequence ID" value="NZ_JBHSRF010000012.1"/>
</dbReference>
<dbReference type="GO" id="GO:0005524">
    <property type="term" value="F:ATP binding"/>
    <property type="evidence" value="ECO:0007669"/>
    <property type="project" value="UniProtKB-KW"/>
</dbReference>
<gene>
    <name evidence="3" type="ORF">ACFP1K_11855</name>
</gene>
<sequence>MKTAQVLATVEVPGEAGSVTIARAYIRGILLAAGRPTVDHIELLIGELLTNSVQHSDSGRRPDGVVRLRVFDDGRTVHVDVTDQGSSASVPRIPPSTDLLSESGRGLRLVQELSSAWGWRADHSGRTVWFEVT</sequence>
<evidence type="ECO:0000256" key="1">
    <source>
        <dbReference type="ARBA" id="ARBA00022527"/>
    </source>
</evidence>